<keyword evidence="3" id="KW-1185">Reference proteome</keyword>
<dbReference type="CDD" id="cd06193">
    <property type="entry name" value="siderophore_interacting"/>
    <property type="match status" value="1"/>
</dbReference>
<dbReference type="AlphaFoldDB" id="A0A1M5GHZ0"/>
<dbReference type="EMBL" id="FQVU01000002">
    <property type="protein sequence ID" value="SHG03329.1"/>
    <property type="molecule type" value="Genomic_DNA"/>
</dbReference>
<feature type="domain" description="FAD-binding FR-type" evidence="1">
    <location>
        <begin position="18"/>
        <end position="152"/>
    </location>
</feature>
<dbReference type="InterPro" id="IPR039374">
    <property type="entry name" value="SIP_fam"/>
</dbReference>
<dbReference type="Pfam" id="PF04954">
    <property type="entry name" value="SIP"/>
    <property type="match status" value="1"/>
</dbReference>
<dbReference type="Proteomes" id="UP000186132">
    <property type="component" value="Unassembled WGS sequence"/>
</dbReference>
<dbReference type="PROSITE" id="PS51384">
    <property type="entry name" value="FAD_FR"/>
    <property type="match status" value="1"/>
</dbReference>
<accession>A0A1M5GHZ0</accession>
<dbReference type="SUPFAM" id="SSF63380">
    <property type="entry name" value="Riboflavin synthase domain-like"/>
    <property type="match status" value="1"/>
</dbReference>
<dbReference type="RefSeq" id="WP_073387500.1">
    <property type="nucleotide sequence ID" value="NZ_FQVU01000002.1"/>
</dbReference>
<gene>
    <name evidence="2" type="ORF">SAMN05443575_1183</name>
</gene>
<evidence type="ECO:0000313" key="3">
    <source>
        <dbReference type="Proteomes" id="UP000186132"/>
    </source>
</evidence>
<dbReference type="InterPro" id="IPR013113">
    <property type="entry name" value="SIP_FAD-bd"/>
</dbReference>
<dbReference type="PANTHER" id="PTHR30157">
    <property type="entry name" value="FERRIC REDUCTASE, NADPH-DEPENDENT"/>
    <property type="match status" value="1"/>
</dbReference>
<sequence length="319" mass="34952">MLTSAAAPQLERDDRPPYRPFHVRVSRIRHLSPHFRRVTFTGADLDLFGRDGLDQRIKLLLPLPDSPVADLGADGDWYSRWLALPDERRNPLRTYTVRALRPEAHELDVDFVIHPHHGPTGHVDGPAARWLAGADAGSELVIVGPDVRSLHSASGIDWRPGAATCFLLAGDETAVPGIAGILASLDERHRVTVLVEVPDAGDAQELPTLARADVRWLARGDAERGARLQDAVSAWIADNPAVVRGAAAAVAQQLDDVDVDVELLWDSPDAADDGEFHAWLAGEAAVIKKLRRLLVTDAGVDRRRVAFMGYWRHGRAEQN</sequence>
<dbReference type="InterPro" id="IPR017927">
    <property type="entry name" value="FAD-bd_FR_type"/>
</dbReference>
<evidence type="ECO:0000313" key="2">
    <source>
        <dbReference type="EMBL" id="SHG03329.1"/>
    </source>
</evidence>
<dbReference type="InterPro" id="IPR017938">
    <property type="entry name" value="Riboflavin_synthase-like_b-brl"/>
</dbReference>
<dbReference type="OrthoDB" id="3291337at2"/>
<dbReference type="PANTHER" id="PTHR30157:SF0">
    <property type="entry name" value="NADPH-DEPENDENT FERRIC-CHELATE REDUCTASE"/>
    <property type="match status" value="1"/>
</dbReference>
<dbReference type="Pfam" id="PF08021">
    <property type="entry name" value="FAD_binding_9"/>
    <property type="match status" value="1"/>
</dbReference>
<dbReference type="InterPro" id="IPR007037">
    <property type="entry name" value="SIP_rossman_dom"/>
</dbReference>
<protein>
    <submittedName>
        <fullName evidence="2">NADPH-dependent ferric siderophore reductase, contains FAD-binding and SIP domains</fullName>
    </submittedName>
</protein>
<dbReference type="STRING" id="1206085.SAMN05443575_1183"/>
<dbReference type="Gene3D" id="3.40.50.80">
    <property type="entry name" value="Nucleotide-binding domain of ferredoxin-NADP reductase (FNR) module"/>
    <property type="match status" value="1"/>
</dbReference>
<evidence type="ECO:0000259" key="1">
    <source>
        <dbReference type="PROSITE" id="PS51384"/>
    </source>
</evidence>
<reference evidence="2 3" key="1">
    <citation type="submission" date="2016-11" db="EMBL/GenBank/DDBJ databases">
        <authorList>
            <person name="Jaros S."/>
            <person name="Januszkiewicz K."/>
            <person name="Wedrychowicz H."/>
        </authorList>
    </citation>
    <scope>NUCLEOTIDE SEQUENCE [LARGE SCALE GENOMIC DNA]</scope>
    <source>
        <strain evidence="2 3">DSM 45627</strain>
    </source>
</reference>
<dbReference type="Gene3D" id="2.40.30.10">
    <property type="entry name" value="Translation factors"/>
    <property type="match status" value="1"/>
</dbReference>
<proteinExistence type="predicted"/>
<dbReference type="InterPro" id="IPR039261">
    <property type="entry name" value="FNR_nucleotide-bd"/>
</dbReference>
<name>A0A1M5GHZ0_9ACTN</name>
<dbReference type="GO" id="GO:0016491">
    <property type="term" value="F:oxidoreductase activity"/>
    <property type="evidence" value="ECO:0007669"/>
    <property type="project" value="InterPro"/>
</dbReference>
<organism evidence="2 3">
    <name type="scientific">Jatrophihabitans endophyticus</name>
    <dbReference type="NCBI Taxonomy" id="1206085"/>
    <lineage>
        <taxon>Bacteria</taxon>
        <taxon>Bacillati</taxon>
        <taxon>Actinomycetota</taxon>
        <taxon>Actinomycetes</taxon>
        <taxon>Jatrophihabitantales</taxon>
        <taxon>Jatrophihabitantaceae</taxon>
        <taxon>Jatrophihabitans</taxon>
    </lineage>
</organism>